<evidence type="ECO:0000313" key="2">
    <source>
        <dbReference type="EMBL" id="PSR20365.1"/>
    </source>
</evidence>
<feature type="transmembrane region" description="Helical" evidence="1">
    <location>
        <begin position="120"/>
        <end position="150"/>
    </location>
</feature>
<name>A0A2T2WDN8_9FIRM</name>
<evidence type="ECO:0008006" key="4">
    <source>
        <dbReference type="Google" id="ProtNLM"/>
    </source>
</evidence>
<organism evidence="2 3">
    <name type="scientific">Sulfobacillus acidophilus</name>
    <dbReference type="NCBI Taxonomy" id="53633"/>
    <lineage>
        <taxon>Bacteria</taxon>
        <taxon>Bacillati</taxon>
        <taxon>Bacillota</taxon>
        <taxon>Clostridia</taxon>
        <taxon>Eubacteriales</taxon>
        <taxon>Clostridiales Family XVII. Incertae Sedis</taxon>
        <taxon>Sulfobacillus</taxon>
    </lineage>
</organism>
<evidence type="ECO:0000313" key="3">
    <source>
        <dbReference type="Proteomes" id="UP000241848"/>
    </source>
</evidence>
<proteinExistence type="predicted"/>
<dbReference type="EMBL" id="PXYV01000066">
    <property type="protein sequence ID" value="PSR20365.1"/>
    <property type="molecule type" value="Genomic_DNA"/>
</dbReference>
<feature type="transmembrane region" description="Helical" evidence="1">
    <location>
        <begin position="42"/>
        <end position="64"/>
    </location>
</feature>
<feature type="transmembrane region" description="Helical" evidence="1">
    <location>
        <begin position="12"/>
        <end position="30"/>
    </location>
</feature>
<protein>
    <recommendedName>
        <fullName evidence="4">YIEGIA protein</fullName>
    </recommendedName>
</protein>
<dbReference type="AlphaFoldDB" id="A0A2T2WDN8"/>
<dbReference type="InterPro" id="IPR025918">
    <property type="entry name" value="YIEGIA"/>
</dbReference>
<gene>
    <name evidence="2" type="ORF">C7B45_15240</name>
</gene>
<accession>A0A2T2WDN8</accession>
<keyword evidence="1" id="KW-0472">Membrane</keyword>
<keyword evidence="1" id="KW-0812">Transmembrane</keyword>
<comment type="caution">
    <text evidence="2">The sequence shown here is derived from an EMBL/GenBank/DDBJ whole genome shotgun (WGS) entry which is preliminary data.</text>
</comment>
<dbReference type="Proteomes" id="UP000241848">
    <property type="component" value="Unassembled WGS sequence"/>
</dbReference>
<sequence>MSGASAPVNWTPMIIAFLAGFISRLLYLRSGRSHNPGYPSGYMIQIALGVIAAMIGSSVIVSLIGKEFTAATFLTLAATQFFNVRSNERKTLEQEESLILVGRGAGYIEGISITYEARNFLAMLIALATSIVAELNLWVGIAGGIAFIIFGEMYMSGPRLGQLVDVEITELRYEKGTLLYVGPVMLMEVGLADSRERYRKEGVGVLLKPRDARGEAVLWNVAQRQAIAHLAAAAVGVQKDVGYPEQGVICRMNMPAGLGQAGLAIIPVERDTEKLVRAIRNVPVLESSKWSRVRNTKKQQKRKGEAHG</sequence>
<keyword evidence="1" id="KW-1133">Transmembrane helix</keyword>
<reference evidence="2 3" key="1">
    <citation type="journal article" date="2014" name="BMC Genomics">
        <title>Comparison of environmental and isolate Sulfobacillus genomes reveals diverse carbon, sulfur, nitrogen, and hydrogen metabolisms.</title>
        <authorList>
            <person name="Justice N.B."/>
            <person name="Norman A."/>
            <person name="Brown C.T."/>
            <person name="Singh A."/>
            <person name="Thomas B.C."/>
            <person name="Banfield J.F."/>
        </authorList>
    </citation>
    <scope>NUCLEOTIDE SEQUENCE [LARGE SCALE GENOMIC DNA]</scope>
    <source>
        <strain evidence="2">AMDSBA3</strain>
    </source>
</reference>
<evidence type="ECO:0000256" key="1">
    <source>
        <dbReference type="SAM" id="Phobius"/>
    </source>
</evidence>
<dbReference type="Pfam" id="PF14045">
    <property type="entry name" value="YIEGIA"/>
    <property type="match status" value="1"/>
</dbReference>